<comment type="caution">
    <text evidence="2">The sequence shown here is derived from an EMBL/GenBank/DDBJ whole genome shotgun (WGS) entry which is preliminary data.</text>
</comment>
<evidence type="ECO:0000313" key="2">
    <source>
        <dbReference type="EMBL" id="MDP9861742.1"/>
    </source>
</evidence>
<reference evidence="2 3" key="1">
    <citation type="submission" date="2023-07" db="EMBL/GenBank/DDBJ databases">
        <title>Sequencing the genomes of 1000 actinobacteria strains.</title>
        <authorList>
            <person name="Klenk H.-P."/>
        </authorList>
    </citation>
    <scope>NUCLEOTIDE SEQUENCE [LARGE SCALE GENOMIC DNA]</scope>
    <source>
        <strain evidence="2 3">DSM 44109</strain>
    </source>
</reference>
<dbReference type="Proteomes" id="UP001230426">
    <property type="component" value="Unassembled WGS sequence"/>
</dbReference>
<keyword evidence="3" id="KW-1185">Reference proteome</keyword>
<evidence type="ECO:0000256" key="1">
    <source>
        <dbReference type="SAM" id="Phobius"/>
    </source>
</evidence>
<keyword evidence="1" id="KW-1133">Transmembrane helix</keyword>
<proteinExistence type="predicted"/>
<name>A0ABT9QYQ0_9ACTN</name>
<protein>
    <submittedName>
        <fullName evidence="2">Fumarate reductase subunit D</fullName>
    </submittedName>
</protein>
<organism evidence="2 3">
    <name type="scientific">Streptosporangium brasiliense</name>
    <dbReference type="NCBI Taxonomy" id="47480"/>
    <lineage>
        <taxon>Bacteria</taxon>
        <taxon>Bacillati</taxon>
        <taxon>Actinomycetota</taxon>
        <taxon>Actinomycetes</taxon>
        <taxon>Streptosporangiales</taxon>
        <taxon>Streptosporangiaceae</taxon>
        <taxon>Streptosporangium</taxon>
    </lineage>
</organism>
<gene>
    <name evidence="2" type="ORF">J2S55_001001</name>
</gene>
<dbReference type="EMBL" id="JAUSRB010000001">
    <property type="protein sequence ID" value="MDP9861742.1"/>
    <property type="molecule type" value="Genomic_DNA"/>
</dbReference>
<feature type="transmembrane region" description="Helical" evidence="1">
    <location>
        <begin position="30"/>
        <end position="48"/>
    </location>
</feature>
<evidence type="ECO:0000313" key="3">
    <source>
        <dbReference type="Proteomes" id="UP001230426"/>
    </source>
</evidence>
<keyword evidence="1" id="KW-0812">Transmembrane</keyword>
<feature type="transmembrane region" description="Helical" evidence="1">
    <location>
        <begin position="7"/>
        <end position="24"/>
    </location>
</feature>
<keyword evidence="1" id="KW-0472">Membrane</keyword>
<accession>A0ABT9QYQ0</accession>
<sequence length="68" mass="7290">MRVPGVPVMWIIFATGSFFAPLFLPRVGWLLFLLAAPVSMFAAVITAYQEAARFRAAAPPPAGEGPEV</sequence>